<protein>
    <submittedName>
        <fullName evidence="1">Uncharacterized protein</fullName>
    </submittedName>
</protein>
<evidence type="ECO:0000313" key="1">
    <source>
        <dbReference type="EMBL" id="KAI8531949.1"/>
    </source>
</evidence>
<accession>A0ACC0LUC9</accession>
<dbReference type="EMBL" id="CM046398">
    <property type="protein sequence ID" value="KAI8531949.1"/>
    <property type="molecule type" value="Genomic_DNA"/>
</dbReference>
<organism evidence="1 2">
    <name type="scientific">Rhododendron molle</name>
    <name type="common">Chinese azalea</name>
    <name type="synonym">Azalea mollis</name>
    <dbReference type="NCBI Taxonomy" id="49168"/>
    <lineage>
        <taxon>Eukaryota</taxon>
        <taxon>Viridiplantae</taxon>
        <taxon>Streptophyta</taxon>
        <taxon>Embryophyta</taxon>
        <taxon>Tracheophyta</taxon>
        <taxon>Spermatophyta</taxon>
        <taxon>Magnoliopsida</taxon>
        <taxon>eudicotyledons</taxon>
        <taxon>Gunneridae</taxon>
        <taxon>Pentapetalae</taxon>
        <taxon>asterids</taxon>
        <taxon>Ericales</taxon>
        <taxon>Ericaceae</taxon>
        <taxon>Ericoideae</taxon>
        <taxon>Rhodoreae</taxon>
        <taxon>Rhododendron</taxon>
    </lineage>
</organism>
<sequence length="969" mass="104813">MGLSIEICLLVVSIQFLVATTQTNPLDPRVIQVCSGLFRNGRIIPKAIPTRNTVPARKMKSEDRATSRKDVTFVLIFLGIIGFSYAMHFCIQNAIAALEALKDAWTNTPPNWVGSDPCGSSWEGIQCTNSRITSITLGNTGLTGQLSGDIAQLSELQMLVLEGCGFFGPIPGTLGSLQQLRNLILNSNNFSGSIPPSIGNLSKLYWLDLANNGLSGTIPVSSGATPGLDMLVNTLHFHFGNNQLSGAIPSSLFSSNMKLIHVLFENNQLNGSIPSPLAQVQKLEVVRLDGNLLTGSVPPQFSNLINVNVLDLSNNTFDASVIPSWLSKLQSLTTIVMENTTLYGSVPGALFSLPQLQTVTLSNNKLNDTLDVGSSYSNQLNLVDLQNNLISGFTQRAGSTIEFILAGNPVCTGTGGSNTYCVTLQSNSSYSTPPNNCIPSTCNSSQVSSPNCRCEYPYTGTLFFRAPSFSDLGNSAIYTTLQSSLMNCFQSNQLPVDSVSLSNPTTNTDNYFVISLEVFPSGQGSFNRTGISGIATVLSNQIFNPPSGSGYGPFYFIGNPYSNFAEGSAGTKKSLNIGIIIGVAVGGSVLLLLALLAGFYAFRQKRRAEKADKVNNPFASWDPNTTSGGVPMLKGARCFSYDELKRYTNNFAEANCIGAGGYGKVYRGTLPDGQLVAIKRAQQGSMQGGLEFKTEIELLSRVHHKNVVGLMGFCFDEAEQMLVYEYIANGTLNESLSGMTGIQLDWMRRLRIALGAGRGLQYLHELANPPIIHRDIKSNNILLDESLNAKVSDFGLSKSVPISEKTHISTQVKGTMGYMDPEYYMTQQLTDKSDVYSFGVVLLEIVTARQPIEKGKYIVREVRQRMERDKILYSLDKILDPVILAPTPKGLEKFVDLAMSCVEEEGARRPAMGAVVKEIENVMQIAGLNPNADSASSSATYEGDSKGYNHPYTDDSLFVYSGAFPLASN</sequence>
<name>A0ACC0LUC9_RHOML</name>
<evidence type="ECO:0000313" key="2">
    <source>
        <dbReference type="Proteomes" id="UP001062846"/>
    </source>
</evidence>
<gene>
    <name evidence="1" type="ORF">RHMOL_Rhmol11G0175300</name>
</gene>
<dbReference type="Proteomes" id="UP001062846">
    <property type="component" value="Chromosome 11"/>
</dbReference>
<reference evidence="1" key="1">
    <citation type="submission" date="2022-02" db="EMBL/GenBank/DDBJ databases">
        <title>Plant Genome Project.</title>
        <authorList>
            <person name="Zhang R.-G."/>
        </authorList>
    </citation>
    <scope>NUCLEOTIDE SEQUENCE</scope>
    <source>
        <strain evidence="1">AT1</strain>
    </source>
</reference>
<proteinExistence type="predicted"/>
<comment type="caution">
    <text evidence="1">The sequence shown here is derived from an EMBL/GenBank/DDBJ whole genome shotgun (WGS) entry which is preliminary data.</text>
</comment>
<keyword evidence="2" id="KW-1185">Reference proteome</keyword>